<keyword evidence="11" id="KW-1185">Reference proteome</keyword>
<dbReference type="PANTHER" id="PTHR46501:SF7">
    <property type="entry name" value="MYOMEGALIN ISOFORM X1"/>
    <property type="match status" value="1"/>
</dbReference>
<feature type="domain" description="CDK5 regulatory subunit-associated protein 2/Myomegalin coiled coil" evidence="9">
    <location>
        <begin position="952"/>
        <end position="1043"/>
    </location>
</feature>
<evidence type="ECO:0000256" key="5">
    <source>
        <dbReference type="ARBA" id="ARBA00023034"/>
    </source>
</evidence>
<dbReference type="InterPro" id="IPR012943">
    <property type="entry name" value="Cnn_1N"/>
</dbReference>
<evidence type="ECO:0000256" key="1">
    <source>
        <dbReference type="ARBA" id="ARBA00004245"/>
    </source>
</evidence>
<reference evidence="10" key="2">
    <citation type="submission" date="2020-02" db="EMBL/GenBank/DDBJ databases">
        <title>Esox lucius (northern pike) genome, fEsoLuc1, primary haplotype.</title>
        <authorList>
            <person name="Myers G."/>
            <person name="Karagic N."/>
            <person name="Meyer A."/>
            <person name="Pippel M."/>
            <person name="Reichard M."/>
            <person name="Winkler S."/>
            <person name="Tracey A."/>
            <person name="Sims Y."/>
            <person name="Howe K."/>
            <person name="Rhie A."/>
            <person name="Formenti G."/>
            <person name="Durbin R."/>
            <person name="Fedrigo O."/>
            <person name="Jarvis E.D."/>
        </authorList>
    </citation>
    <scope>NUCLEOTIDE SEQUENCE [LARGE SCALE GENOMIC DNA]</scope>
</reference>
<evidence type="ECO:0000313" key="11">
    <source>
        <dbReference type="Proteomes" id="UP000265140"/>
    </source>
</evidence>
<comment type="subcellular location">
    <subcellularLocation>
        <location evidence="1">Cytoplasm</location>
        <location evidence="1">Cytoskeleton</location>
    </subcellularLocation>
    <subcellularLocation>
        <location evidence="2">Golgi apparatus</location>
    </subcellularLocation>
</comment>
<protein>
    <recommendedName>
        <fullName evidence="12">CDK5 regulatory subunit associated protein 2</fullName>
    </recommendedName>
</protein>
<reference evidence="10" key="4">
    <citation type="submission" date="2025-09" db="UniProtKB">
        <authorList>
            <consortium name="Ensembl"/>
        </authorList>
    </citation>
    <scope>IDENTIFICATION</scope>
</reference>
<dbReference type="Bgee" id="ENSELUG00000021996">
    <property type="expression patterns" value="Expressed in camera-type eye and 14 other cell types or tissues"/>
</dbReference>
<dbReference type="GO" id="GO:0005794">
    <property type="term" value="C:Golgi apparatus"/>
    <property type="evidence" value="ECO:0007669"/>
    <property type="project" value="UniProtKB-SubCell"/>
</dbReference>
<feature type="coiled-coil region" evidence="7">
    <location>
        <begin position="90"/>
        <end position="644"/>
    </location>
</feature>
<keyword evidence="6" id="KW-0206">Cytoskeleton</keyword>
<dbReference type="Pfam" id="PF07989">
    <property type="entry name" value="Cnn_1N"/>
    <property type="match status" value="1"/>
</dbReference>
<dbReference type="GO" id="GO:0060090">
    <property type="term" value="F:molecular adaptor activity"/>
    <property type="evidence" value="ECO:0007669"/>
    <property type="project" value="TreeGrafter"/>
</dbReference>
<dbReference type="GeneTree" id="ENSGT00950000183190"/>
<keyword evidence="5" id="KW-0333">Golgi apparatus</keyword>
<dbReference type="GO" id="GO:0007098">
    <property type="term" value="P:centrosome cycle"/>
    <property type="evidence" value="ECO:0007669"/>
    <property type="project" value="TreeGrafter"/>
</dbReference>
<feature type="domain" description="Centrosomin N-terminal motif 1" evidence="8">
    <location>
        <begin position="51"/>
        <end position="119"/>
    </location>
</feature>
<reference evidence="11" key="1">
    <citation type="journal article" date="2014" name="PLoS ONE">
        <title>The genome and linkage map of the northern pike (Esox lucius): conserved synteny revealed between the salmonid sister group and the Neoteleostei.</title>
        <authorList>
            <person name="Rondeau E.B."/>
            <person name="Minkley D.R."/>
            <person name="Leong J.S."/>
            <person name="Messmer A.M."/>
            <person name="Jantzen J.R."/>
            <person name="von Schalburg K.R."/>
            <person name="Lemon C."/>
            <person name="Bird N.H."/>
            <person name="Koop B.F."/>
        </authorList>
    </citation>
    <scope>NUCLEOTIDE SEQUENCE</scope>
</reference>
<evidence type="ECO:0000256" key="4">
    <source>
        <dbReference type="ARBA" id="ARBA00022553"/>
    </source>
</evidence>
<reference evidence="10" key="3">
    <citation type="submission" date="2025-08" db="UniProtKB">
        <authorList>
            <consortium name="Ensembl"/>
        </authorList>
    </citation>
    <scope>IDENTIFICATION</scope>
</reference>
<evidence type="ECO:0000259" key="9">
    <source>
        <dbReference type="Pfam" id="PF23246"/>
    </source>
</evidence>
<name>A0A3P8Z2L7_ESOLU</name>
<dbReference type="InterPro" id="IPR052593">
    <property type="entry name" value="MT-associated_AKAP9-binding"/>
</dbReference>
<feature type="coiled-coil region" evidence="7">
    <location>
        <begin position="819"/>
        <end position="901"/>
    </location>
</feature>
<organism evidence="10 11">
    <name type="scientific">Esox lucius</name>
    <name type="common">Northern pike</name>
    <dbReference type="NCBI Taxonomy" id="8010"/>
    <lineage>
        <taxon>Eukaryota</taxon>
        <taxon>Metazoa</taxon>
        <taxon>Chordata</taxon>
        <taxon>Craniata</taxon>
        <taxon>Vertebrata</taxon>
        <taxon>Euteleostomi</taxon>
        <taxon>Actinopterygii</taxon>
        <taxon>Neopterygii</taxon>
        <taxon>Teleostei</taxon>
        <taxon>Protacanthopterygii</taxon>
        <taxon>Esociformes</taxon>
        <taxon>Esocidae</taxon>
        <taxon>Esox</taxon>
    </lineage>
</organism>
<keyword evidence="3" id="KW-0963">Cytoplasm</keyword>
<dbReference type="AlphaFoldDB" id="A0A3P8Z2L7"/>
<accession>A0A3P8Z2L7</accession>
<dbReference type="GO" id="GO:1903358">
    <property type="term" value="P:regulation of Golgi organization"/>
    <property type="evidence" value="ECO:0007669"/>
    <property type="project" value="TreeGrafter"/>
</dbReference>
<evidence type="ECO:0000256" key="3">
    <source>
        <dbReference type="ARBA" id="ARBA00022490"/>
    </source>
</evidence>
<evidence type="ECO:0000259" key="8">
    <source>
        <dbReference type="Pfam" id="PF07989"/>
    </source>
</evidence>
<keyword evidence="4" id="KW-0597">Phosphoprotein</keyword>
<dbReference type="PANTHER" id="PTHR46501">
    <property type="entry name" value="MYOMEGALIN"/>
    <property type="match status" value="1"/>
</dbReference>
<dbReference type="InParanoid" id="A0A3P8Z2L7"/>
<dbReference type="InterPro" id="IPR056273">
    <property type="entry name" value="CDK5RAP2_MYOME_CC"/>
</dbReference>
<dbReference type="STRING" id="8010.ENSELUP00000023049"/>
<dbReference type="Ensembl" id="ENSELUT00000042515.3">
    <property type="protein sequence ID" value="ENSELUP00000023049.3"/>
    <property type="gene ID" value="ENSELUG00000021996.3"/>
</dbReference>
<evidence type="ECO:0000256" key="6">
    <source>
        <dbReference type="ARBA" id="ARBA00023212"/>
    </source>
</evidence>
<gene>
    <name evidence="10" type="primary">CDK5RAP2</name>
</gene>
<keyword evidence="7" id="KW-0175">Coiled coil</keyword>
<dbReference type="Proteomes" id="UP000265140">
    <property type="component" value="Chromosome 14"/>
</dbReference>
<evidence type="ECO:0008006" key="12">
    <source>
        <dbReference type="Google" id="ProtNLM"/>
    </source>
</evidence>
<proteinExistence type="predicted"/>
<dbReference type="OMA" id="CQQENKA"/>
<evidence type="ECO:0000313" key="10">
    <source>
        <dbReference type="Ensembl" id="ENSELUP00000023049.3"/>
    </source>
</evidence>
<dbReference type="GO" id="GO:0005813">
    <property type="term" value="C:centrosome"/>
    <property type="evidence" value="ECO:0007669"/>
    <property type="project" value="TreeGrafter"/>
</dbReference>
<dbReference type="Pfam" id="PF23246">
    <property type="entry name" value="CC_CDK5RAP2"/>
    <property type="match status" value="1"/>
</dbReference>
<evidence type="ECO:0000256" key="2">
    <source>
        <dbReference type="ARBA" id="ARBA00004555"/>
    </source>
</evidence>
<evidence type="ECO:0000256" key="7">
    <source>
        <dbReference type="SAM" id="Coils"/>
    </source>
</evidence>
<sequence>MCAVKGQQYNDAQSAKAQLPPPLPLDYNHSVRHGLLLCGANYISVVLLNCSQQIMTLKKENFNLKLRIYFMEERMQQKCDDSTEDIYKTNIELKVEVESMKRDLAEKQELLVSASKALESLAGRESGDTQRVRERAQREMDMVRDTLNRRIAELERDLKSAEEEVEKMAAIAEQDKVRCIGMEKQLLALGLSGTFPPLSHDLQQALEEKNRVMEQLRQSVKNQEAVIQQLQSAGKDQGSNAPCADQVQQLSALIGQKDEELRALKADLGRANERTERDQQRSGASRLEVANRLLNEELDQFRATNQNLSKTLEDTQTNNKVISGKLEETENELVSEKKNALKRDKTIQGLTLVLKEKEKEIDELCHEIEDRDEALAKAREAAHKAQLQKYQGAEERQSLLTEVQAELAQLQGEHHAKLLEAQKLQRSLGRREQELEDLQQAKELLDQELEELQQQKKKGDKALNEVQNQLKKLTGELGERESSLKEQYQELLEQSKRRLQGHEVTIQHLTTCLADKEQQLQDYMNMMRDMEQSRSPGEGDTILSKLRERLKQKEKALEEALDDKFMALEEKDNEIHRLHLSLREKERDLERLNNLLSHNEETISSFDALIKEKDVEQQHLADTLKNLQRAKQDVEDNLNRACREKDSIIGQLQRSLEGKTKDMEEMASALLSQSQSQASDLAEQMGQRLKVTEAMLAEAVKARERLVADNKCAVEELLATVNSKDQLLKESAERYNHTLSQRTQEIQDLKRQLCTLQQELASAEKHRSTATQEASVEVAKFQALLTEKDSIINKLLDRGNERDQFLAELKLNGPSPPQVLELRQTIQVLQERLEEKEAELSKRNNNDDTIEKVPLTKKTLVILKKELAQKTEGLNKALKRENELKMSLADLQSVLSELEGRVKGQDASIDSLTATLETKNEIIHVSGWPLLLHTDTLTQAATGERALPGLPQRERTNIGGDSQDEALPTLADLQVEHQCLNRALRAEQQLYSSLVRTIKEQDSAQRIHALQMELTAVTLLRQQLEEGIRSNDQLRQQLDREISRAKQSGEGALQSIRHQLEDAHRWNASLQARLGAIQNRQGGVGANNDTADTLGSFLADQTSYMSICVGEGEGLEHLSVEELRQKDYISRLEAVNGELQRGLQLAEGSGLNLSFSSSGKEVGPISNCLSPGTSVVLLNCTSLFTMVWSFNLPHRQRLTS</sequence>
<dbReference type="GO" id="GO:0090063">
    <property type="term" value="P:positive regulation of microtubule nucleation"/>
    <property type="evidence" value="ECO:0007669"/>
    <property type="project" value="TreeGrafter"/>
</dbReference>
<feature type="coiled-coil region" evidence="7">
    <location>
        <begin position="732"/>
        <end position="766"/>
    </location>
</feature>